<dbReference type="EMBL" id="MU006807">
    <property type="protein sequence ID" value="KAF2635445.1"/>
    <property type="molecule type" value="Genomic_DNA"/>
</dbReference>
<dbReference type="PROSITE" id="PS51747">
    <property type="entry name" value="CYT_DCMP_DEAMINASES_2"/>
    <property type="match status" value="1"/>
</dbReference>
<dbReference type="GO" id="GO:0006139">
    <property type="term" value="P:nucleobase-containing compound metabolic process"/>
    <property type="evidence" value="ECO:0007669"/>
    <property type="project" value="UniProtKB-ARBA"/>
</dbReference>
<dbReference type="InterPro" id="IPR002125">
    <property type="entry name" value="CMP_dCMP_dom"/>
</dbReference>
<feature type="domain" description="CMP/dCMP-type deaminase" evidence="1">
    <location>
        <begin position="6"/>
        <end position="130"/>
    </location>
</feature>
<dbReference type="Proteomes" id="UP000799753">
    <property type="component" value="Unassembled WGS sequence"/>
</dbReference>
<dbReference type="SUPFAM" id="SSF53927">
    <property type="entry name" value="Cytidine deaminase-like"/>
    <property type="match status" value="1"/>
</dbReference>
<dbReference type="AlphaFoldDB" id="A0A6A6RJV6"/>
<gene>
    <name evidence="2" type="ORF">P280DRAFT_195179</name>
</gene>
<dbReference type="GO" id="GO:0003824">
    <property type="term" value="F:catalytic activity"/>
    <property type="evidence" value="ECO:0007669"/>
    <property type="project" value="InterPro"/>
</dbReference>
<dbReference type="OrthoDB" id="252265at2759"/>
<reference evidence="2" key="1">
    <citation type="journal article" date="2020" name="Stud. Mycol.">
        <title>101 Dothideomycetes genomes: a test case for predicting lifestyles and emergence of pathogens.</title>
        <authorList>
            <person name="Haridas S."/>
            <person name="Albert R."/>
            <person name="Binder M."/>
            <person name="Bloem J."/>
            <person name="Labutti K."/>
            <person name="Salamov A."/>
            <person name="Andreopoulos B."/>
            <person name="Baker S."/>
            <person name="Barry K."/>
            <person name="Bills G."/>
            <person name="Bluhm B."/>
            <person name="Cannon C."/>
            <person name="Castanera R."/>
            <person name="Culley D."/>
            <person name="Daum C."/>
            <person name="Ezra D."/>
            <person name="Gonzalez J."/>
            <person name="Henrissat B."/>
            <person name="Kuo A."/>
            <person name="Liang C."/>
            <person name="Lipzen A."/>
            <person name="Lutzoni F."/>
            <person name="Magnuson J."/>
            <person name="Mondo S."/>
            <person name="Nolan M."/>
            <person name="Ohm R."/>
            <person name="Pangilinan J."/>
            <person name="Park H.-J."/>
            <person name="Ramirez L."/>
            <person name="Alfaro M."/>
            <person name="Sun H."/>
            <person name="Tritt A."/>
            <person name="Yoshinaga Y."/>
            <person name="Zwiers L.-H."/>
            <person name="Turgeon B."/>
            <person name="Goodwin S."/>
            <person name="Spatafora J."/>
            <person name="Crous P."/>
            <person name="Grigoriev I."/>
        </authorList>
    </citation>
    <scope>NUCLEOTIDE SEQUENCE</scope>
    <source>
        <strain evidence="2">CBS 473.64</strain>
    </source>
</reference>
<dbReference type="Pfam" id="PF18785">
    <property type="entry name" value="Inv-AAD"/>
    <property type="match status" value="1"/>
</dbReference>
<accession>A0A6A6RJV6</accession>
<keyword evidence="3" id="KW-1185">Reference proteome</keyword>
<sequence>MPNKPQDPQSLMHQALTQAKKSPPKPTNYCVGALLINQATQEILSTGYTLELPGNTHAEQCCLAKYAAQHNVPEERVSEVLPPNTAIYTTMEPCNFRLSGNAPCVERIIQAKRIRTVYLGVKEPEKFVGENEGRGKLEECGIECVHVPGLEGEILEVATAGHEKGESE</sequence>
<protein>
    <submittedName>
        <fullName evidence="2">Cytidine deaminase-like protein</fullName>
    </submittedName>
</protein>
<proteinExistence type="predicted"/>
<dbReference type="Gene3D" id="3.40.140.10">
    <property type="entry name" value="Cytidine Deaminase, domain 2"/>
    <property type="match status" value="1"/>
</dbReference>
<evidence type="ECO:0000313" key="2">
    <source>
        <dbReference type="EMBL" id="KAF2635445.1"/>
    </source>
</evidence>
<evidence type="ECO:0000259" key="1">
    <source>
        <dbReference type="PROSITE" id="PS51747"/>
    </source>
</evidence>
<organism evidence="2 3">
    <name type="scientific">Massarina eburnea CBS 473.64</name>
    <dbReference type="NCBI Taxonomy" id="1395130"/>
    <lineage>
        <taxon>Eukaryota</taxon>
        <taxon>Fungi</taxon>
        <taxon>Dikarya</taxon>
        <taxon>Ascomycota</taxon>
        <taxon>Pezizomycotina</taxon>
        <taxon>Dothideomycetes</taxon>
        <taxon>Pleosporomycetidae</taxon>
        <taxon>Pleosporales</taxon>
        <taxon>Massarineae</taxon>
        <taxon>Massarinaceae</taxon>
        <taxon>Massarina</taxon>
    </lineage>
</organism>
<dbReference type="InterPro" id="IPR016193">
    <property type="entry name" value="Cytidine_deaminase-like"/>
</dbReference>
<evidence type="ECO:0000313" key="3">
    <source>
        <dbReference type="Proteomes" id="UP000799753"/>
    </source>
</evidence>
<name>A0A6A6RJV6_9PLEO</name>